<evidence type="ECO:0000256" key="3">
    <source>
        <dbReference type="ARBA" id="ARBA00022806"/>
    </source>
</evidence>
<feature type="domain" description="UvrD-like helicase C-terminal" evidence="11">
    <location>
        <begin position="577"/>
        <end position="863"/>
    </location>
</feature>
<evidence type="ECO:0000313" key="12">
    <source>
        <dbReference type="EMBL" id="UOG73006.1"/>
    </source>
</evidence>
<dbReference type="EMBL" id="CP094669">
    <property type="protein sequence ID" value="UOG73006.1"/>
    <property type="molecule type" value="Genomic_DNA"/>
</dbReference>
<dbReference type="PROSITE" id="PS51217">
    <property type="entry name" value="UVRD_HELICASE_CTER"/>
    <property type="match status" value="1"/>
</dbReference>
<dbReference type="InterPro" id="IPR000212">
    <property type="entry name" value="DNA_helicase_UvrD/REP"/>
</dbReference>
<keyword evidence="5" id="KW-0413">Isomerase</keyword>
<dbReference type="PROSITE" id="PS51198">
    <property type="entry name" value="UVRD_HELICASE_ATP_BIND"/>
    <property type="match status" value="1"/>
</dbReference>
<dbReference type="SUPFAM" id="SSF52540">
    <property type="entry name" value="P-loop containing nucleoside triphosphate hydrolases"/>
    <property type="match status" value="1"/>
</dbReference>
<dbReference type="PANTHER" id="PTHR11070">
    <property type="entry name" value="UVRD / RECB / PCRA DNA HELICASE FAMILY MEMBER"/>
    <property type="match status" value="1"/>
</dbReference>
<evidence type="ECO:0000256" key="5">
    <source>
        <dbReference type="ARBA" id="ARBA00023235"/>
    </source>
</evidence>
<evidence type="ECO:0000256" key="1">
    <source>
        <dbReference type="ARBA" id="ARBA00022741"/>
    </source>
</evidence>
<protein>
    <recommendedName>
        <fullName evidence="7">DNA 3'-5' helicase</fullName>
        <ecNumber evidence="7">5.6.2.4</ecNumber>
    </recommendedName>
</protein>
<evidence type="ECO:0000256" key="2">
    <source>
        <dbReference type="ARBA" id="ARBA00022801"/>
    </source>
</evidence>
<evidence type="ECO:0000256" key="8">
    <source>
        <dbReference type="ARBA" id="ARBA00048988"/>
    </source>
</evidence>
<evidence type="ECO:0000256" key="6">
    <source>
        <dbReference type="ARBA" id="ARBA00034617"/>
    </source>
</evidence>
<feature type="domain" description="UvrD-like helicase ATP-binding" evidence="10">
    <location>
        <begin position="1"/>
        <end position="507"/>
    </location>
</feature>
<evidence type="ECO:0000259" key="10">
    <source>
        <dbReference type="PROSITE" id="PS51198"/>
    </source>
</evidence>
<dbReference type="PANTHER" id="PTHR11070:SF67">
    <property type="entry name" value="DNA 3'-5' HELICASE"/>
    <property type="match status" value="1"/>
</dbReference>
<keyword evidence="4 9" id="KW-0067">ATP-binding</keyword>
<gene>
    <name evidence="12" type="ORF">MTX78_12810</name>
</gene>
<dbReference type="InterPro" id="IPR014016">
    <property type="entry name" value="UvrD-like_ATP-bd"/>
</dbReference>
<dbReference type="Proteomes" id="UP000831113">
    <property type="component" value="Chromosome"/>
</dbReference>
<reference evidence="12 13" key="1">
    <citation type="submission" date="2022-03" db="EMBL/GenBank/DDBJ databases">
        <title>Hymenobactersp. isolated from the air.</title>
        <authorList>
            <person name="Won M."/>
            <person name="Kwon S.-W."/>
        </authorList>
    </citation>
    <scope>NUCLEOTIDE SEQUENCE [LARGE SCALE GENOMIC DNA]</scope>
    <source>
        <strain evidence="12 13">KACC 21982</strain>
    </source>
</reference>
<dbReference type="RefSeq" id="WP_243794692.1">
    <property type="nucleotide sequence ID" value="NZ_CP094669.1"/>
</dbReference>
<evidence type="ECO:0000256" key="7">
    <source>
        <dbReference type="ARBA" id="ARBA00034808"/>
    </source>
</evidence>
<proteinExistence type="predicted"/>
<comment type="catalytic activity">
    <reaction evidence="6">
        <text>Couples ATP hydrolysis with the unwinding of duplex DNA by translocating in the 3'-5' direction.</text>
        <dbReference type="EC" id="5.6.2.4"/>
    </reaction>
</comment>
<feature type="binding site" evidence="9">
    <location>
        <begin position="10"/>
        <end position="17"/>
    </location>
    <ligand>
        <name>ATP</name>
        <dbReference type="ChEBI" id="CHEBI:30616"/>
    </ligand>
</feature>
<accession>A0ABY4CS78</accession>
<comment type="catalytic activity">
    <reaction evidence="8">
        <text>ATP + H2O = ADP + phosphate + H(+)</text>
        <dbReference type="Rhea" id="RHEA:13065"/>
        <dbReference type="ChEBI" id="CHEBI:15377"/>
        <dbReference type="ChEBI" id="CHEBI:15378"/>
        <dbReference type="ChEBI" id="CHEBI:30616"/>
        <dbReference type="ChEBI" id="CHEBI:43474"/>
        <dbReference type="ChEBI" id="CHEBI:456216"/>
        <dbReference type="EC" id="5.6.2.4"/>
    </reaction>
</comment>
<sequence>MPATFRIYSSSAGSGKTYQLTKEYLKLALGDEDPGYFKRILAITFTNDAAGEMKQRIIGALRRFAYPTEGQLDTLLTEVATELAAEGKMPRFATTTEDQQQEVRRRAQATFRLVLYHYADFAVSTIDSFVQRIVTAFTRELGLPATFEVELDTEAVLQTAVAALLEKVNRDPNSKLLARTLSEYALSRADEGKSWNNLAGELVEFGGFLFNETVHEAVAQLQTLTLQDFRRLHETLRKRREEIEGEFRAVGEQATAALAAVGVTETDLYQGRSGIFGYATKWEERLLPEKEANSYVRATVEQDKWYSGKVKSEADRQRVDSAKAALLAAYEQFERLRASVLPDYLLLAAMQPYLFHASLLSELNKIVDQVSRERNIVLISEFNRRIASIVLTEPVPFLYERLGERYNHLLIDEFQDTSVLQWNNLLPLVENAVATDNLSLAVGDAKQAIYRWRGGEMEQILRLHQGQTEALVNRATNPEMQDLLRERYVTLDQTLEPASLNVNYRSAAEIVGFNNDFFSHIRAMHAGFPLVQDLFAEEFQQTVPQAIGGERPHLQAIPSEPAAEEAFDFSAPNASLEYILSSASDLDAAQTPATSPARQKTKPADEATGHVEILFTQDDAPAQLYAADKGEYEDHPIPGYPVGASLDYEESTLYLTLALVQQALRDGFQLRDIAVLSRRRRGSRLVAKFLKERGYDIISADSLSLEFAEVVNLLVAIFRVFNQPIDTLARAEALLLLDKVVLRLAPTPDRARHIASLANAEHAANFYDEFRTLGYDLREQETGNLGLYELTERLIGLFGLLGRNGESEYLFRFLDLTLEYSLRFGNNLNNFLAYWDQRKSALSINAPAGRNAITITTVHKAKGLAYGVVIVPFADWSLEPFRATLLWGRLSEADKPVAEMPAVAVVPLTKALTRTVLTDQYTEEREKTFLEGLNMLYVAFTRPRHRLYIITKRTETGRKTSDADATAEPAGGAARNVAELLHSYLRSENRWQDEQVSFVLSTGSFAQSAGSQQKATTNNFYLSNLETAPWEERLRLRRHASTVFDFDEQERLGEWNRKLHYGLRRLVLATDVERVARQLVAEGLISNKERPALTDRLHKVVTHPQLAHYFSTQVSVETEREILVGGVKRRDYKPDRVVFGATTSATGRSGTRVTLVDFKVPPPQPQHRRPLQQYAQLFRQLGYEQVECVLYYFGSEEVQVF</sequence>
<dbReference type="Pfam" id="PF00580">
    <property type="entry name" value="UvrD-helicase"/>
    <property type="match status" value="1"/>
</dbReference>
<dbReference type="InterPro" id="IPR027417">
    <property type="entry name" value="P-loop_NTPase"/>
</dbReference>
<keyword evidence="1 9" id="KW-0547">Nucleotide-binding</keyword>
<keyword evidence="13" id="KW-1185">Reference proteome</keyword>
<evidence type="ECO:0000259" key="11">
    <source>
        <dbReference type="PROSITE" id="PS51217"/>
    </source>
</evidence>
<dbReference type="InterPro" id="IPR014017">
    <property type="entry name" value="DNA_helicase_UvrD-like_C"/>
</dbReference>
<dbReference type="Pfam" id="PF13361">
    <property type="entry name" value="UvrD_C"/>
    <property type="match status" value="1"/>
</dbReference>
<dbReference type="Gene3D" id="3.40.50.300">
    <property type="entry name" value="P-loop containing nucleotide triphosphate hydrolases"/>
    <property type="match status" value="4"/>
</dbReference>
<evidence type="ECO:0000313" key="13">
    <source>
        <dbReference type="Proteomes" id="UP000831113"/>
    </source>
</evidence>
<evidence type="ECO:0000256" key="4">
    <source>
        <dbReference type="ARBA" id="ARBA00022840"/>
    </source>
</evidence>
<evidence type="ECO:0000256" key="9">
    <source>
        <dbReference type="PROSITE-ProRule" id="PRU00560"/>
    </source>
</evidence>
<name>A0ABY4CS78_9BACT</name>
<keyword evidence="3 9" id="KW-0347">Helicase</keyword>
<organism evidence="12 13">
    <name type="scientific">Hymenobacter tibetensis</name>
    <dbReference type="NCBI Taxonomy" id="497967"/>
    <lineage>
        <taxon>Bacteria</taxon>
        <taxon>Pseudomonadati</taxon>
        <taxon>Bacteroidota</taxon>
        <taxon>Cytophagia</taxon>
        <taxon>Cytophagales</taxon>
        <taxon>Hymenobacteraceae</taxon>
        <taxon>Hymenobacter</taxon>
    </lineage>
</organism>
<dbReference type="EC" id="5.6.2.4" evidence="7"/>
<keyword evidence="2 9" id="KW-0378">Hydrolase</keyword>